<evidence type="ECO:0000313" key="8">
    <source>
        <dbReference type="EMBL" id="ODV92523.1"/>
    </source>
</evidence>
<evidence type="ECO:0000256" key="4">
    <source>
        <dbReference type="ARBA" id="ARBA00022824"/>
    </source>
</evidence>
<dbReference type="OrthoDB" id="10254842at2759"/>
<dbReference type="FunFam" id="3.30.1380.20:FF:000002">
    <property type="entry name" value="Trafficking protein particle complex subunit"/>
    <property type="match status" value="1"/>
</dbReference>
<name>A0A1E4TLA8_9ASCO</name>
<keyword evidence="6 7" id="KW-0333">Golgi apparatus</keyword>
<dbReference type="AlphaFoldDB" id="A0A1E4TLA8"/>
<dbReference type="SUPFAM" id="SSF111126">
    <property type="entry name" value="Ligand-binding domain in the NO signalling and Golgi transport"/>
    <property type="match status" value="1"/>
</dbReference>
<dbReference type="PIRSF" id="PIRSF017479">
    <property type="entry name" value="TRAPP_I_complex_Trs31"/>
    <property type="match status" value="1"/>
</dbReference>
<comment type="function">
    <text evidence="7">Plays a key role in the late stages of endoplasmic reticulum to Golgi traffic.</text>
</comment>
<dbReference type="GO" id="GO:0005783">
    <property type="term" value="C:endoplasmic reticulum"/>
    <property type="evidence" value="ECO:0007669"/>
    <property type="project" value="UniProtKB-SubCell"/>
</dbReference>
<dbReference type="InterPro" id="IPR024096">
    <property type="entry name" value="NO_sig/Golgi_transp_ligand-bd"/>
</dbReference>
<comment type="subcellular location">
    <subcellularLocation>
        <location evidence="1">Endoplasmic reticulum</location>
    </subcellularLocation>
    <subcellularLocation>
        <location evidence="7">Golgi apparatus</location>
        <location evidence="7">cis-Golgi network</location>
    </subcellularLocation>
</comment>
<gene>
    <name evidence="8" type="ORF">CANCADRAFT_87698</name>
</gene>
<dbReference type="Gene3D" id="3.30.1380.20">
    <property type="entry name" value="Trafficking protein particle complex subunit 3"/>
    <property type="match status" value="1"/>
</dbReference>
<evidence type="ECO:0000313" key="9">
    <source>
        <dbReference type="Proteomes" id="UP000095023"/>
    </source>
</evidence>
<evidence type="ECO:0000256" key="6">
    <source>
        <dbReference type="ARBA" id="ARBA00023034"/>
    </source>
</evidence>
<evidence type="ECO:0000256" key="1">
    <source>
        <dbReference type="ARBA" id="ARBA00004240"/>
    </source>
</evidence>
<keyword evidence="4 7" id="KW-0256">Endoplasmic reticulum</keyword>
<proteinExistence type="inferred from homology"/>
<keyword evidence="9" id="KW-1185">Reference proteome</keyword>
<evidence type="ECO:0000256" key="2">
    <source>
        <dbReference type="ARBA" id="ARBA00006218"/>
    </source>
</evidence>
<accession>A0A1E4TLA8</accession>
<dbReference type="CDD" id="cd14943">
    <property type="entry name" value="TRAPPC5_Trs31"/>
    <property type="match status" value="1"/>
</dbReference>
<dbReference type="EMBL" id="KV453841">
    <property type="protein sequence ID" value="ODV92523.1"/>
    <property type="molecule type" value="Genomic_DNA"/>
</dbReference>
<dbReference type="GO" id="GO:1990071">
    <property type="term" value="C:TRAPPII protein complex"/>
    <property type="evidence" value="ECO:0007669"/>
    <property type="project" value="TreeGrafter"/>
</dbReference>
<dbReference type="PANTHER" id="PTHR20902">
    <property type="entry name" value="41-2 PROTEIN ANTIGEN-RELATED"/>
    <property type="match status" value="1"/>
</dbReference>
<dbReference type="GO" id="GO:0006888">
    <property type="term" value="P:endoplasmic reticulum to Golgi vesicle-mediated transport"/>
    <property type="evidence" value="ECO:0007669"/>
    <property type="project" value="TreeGrafter"/>
</dbReference>
<evidence type="ECO:0000256" key="5">
    <source>
        <dbReference type="ARBA" id="ARBA00022892"/>
    </source>
</evidence>
<dbReference type="Proteomes" id="UP000095023">
    <property type="component" value="Unassembled WGS sequence"/>
</dbReference>
<evidence type="ECO:0000256" key="7">
    <source>
        <dbReference type="PIRNR" id="PIRNR017479"/>
    </source>
</evidence>
<keyword evidence="5 7" id="KW-0931">ER-Golgi transport</keyword>
<evidence type="ECO:0000256" key="3">
    <source>
        <dbReference type="ARBA" id="ARBA00022448"/>
    </source>
</evidence>
<dbReference type="InterPro" id="IPR016696">
    <property type="entry name" value="TRAPP-I_su5"/>
</dbReference>
<dbReference type="InterPro" id="IPR007194">
    <property type="entry name" value="TRAPP_component"/>
</dbReference>
<dbReference type="GO" id="GO:1990070">
    <property type="term" value="C:TRAPPI protein complex"/>
    <property type="evidence" value="ECO:0007669"/>
    <property type="project" value="TreeGrafter"/>
</dbReference>
<organism evidence="8 9">
    <name type="scientific">Tortispora caseinolytica NRRL Y-17796</name>
    <dbReference type="NCBI Taxonomy" id="767744"/>
    <lineage>
        <taxon>Eukaryota</taxon>
        <taxon>Fungi</taxon>
        <taxon>Dikarya</taxon>
        <taxon>Ascomycota</taxon>
        <taxon>Saccharomycotina</taxon>
        <taxon>Trigonopsidomycetes</taxon>
        <taxon>Trigonopsidales</taxon>
        <taxon>Trigonopsidaceae</taxon>
        <taxon>Tortispora</taxon>
    </lineage>
</organism>
<protein>
    <recommendedName>
        <fullName evidence="7">Trafficking protein particle complex subunit</fullName>
    </recommendedName>
</protein>
<comment type="similarity">
    <text evidence="2 7">Belongs to the TRAPP small subunits family. BET3 subfamily.</text>
</comment>
<sequence length="184" mass="20744">MTSIYNRSLHRRSGDVSLSLFALLFAETVAYSQKHVKGVNELEERLNSLGYSVGYRMSELVMLREGKNGVRSIEILELMRDVHQNLWKALYGRSAHSLEKSRSEEDEYMIIDNNPIELTFISVPKDISQLSCAAFTAGIVEAALDGAQFPARVTAHSSGTDQFPQRTIYLVKFEPQVVEREASK</sequence>
<reference evidence="9" key="1">
    <citation type="submission" date="2016-02" db="EMBL/GenBank/DDBJ databases">
        <title>Comparative genomics of biotechnologically important yeasts.</title>
        <authorList>
            <consortium name="DOE Joint Genome Institute"/>
            <person name="Riley R."/>
            <person name="Haridas S."/>
            <person name="Wolfe K.H."/>
            <person name="Lopes M.R."/>
            <person name="Hittinger C.T."/>
            <person name="Goker M."/>
            <person name="Salamov A."/>
            <person name="Wisecaver J."/>
            <person name="Long T.M."/>
            <person name="Aerts A.L."/>
            <person name="Barry K."/>
            <person name="Choi C."/>
            <person name="Clum A."/>
            <person name="Coughlan A.Y."/>
            <person name="Deshpande S."/>
            <person name="Douglass A.P."/>
            <person name="Hanson S.J."/>
            <person name="Klenk H.-P."/>
            <person name="Labutti K."/>
            <person name="Lapidus A."/>
            <person name="Lindquist E."/>
            <person name="Lipzen A."/>
            <person name="Meier-Kolthoff J.P."/>
            <person name="Ohm R.A."/>
            <person name="Otillar R.P."/>
            <person name="Pangilinan J."/>
            <person name="Peng Y."/>
            <person name="Rokas A."/>
            <person name="Rosa C.A."/>
            <person name="Scheuner C."/>
            <person name="Sibirny A.A."/>
            <person name="Slot J.C."/>
            <person name="Stielow J.B."/>
            <person name="Sun H."/>
            <person name="Kurtzman C.P."/>
            <person name="Blackwell M."/>
            <person name="Jeffries T.W."/>
            <person name="Grigoriev I.V."/>
        </authorList>
    </citation>
    <scope>NUCLEOTIDE SEQUENCE [LARGE SCALE GENOMIC DNA]</scope>
    <source>
        <strain evidence="9">NRRL Y-17796</strain>
    </source>
</reference>
<keyword evidence="3 7" id="KW-0813">Transport</keyword>
<dbReference type="GO" id="GO:1990072">
    <property type="term" value="C:TRAPPIII protein complex"/>
    <property type="evidence" value="ECO:0007669"/>
    <property type="project" value="TreeGrafter"/>
</dbReference>
<dbReference type="Pfam" id="PF04051">
    <property type="entry name" value="TRAPP"/>
    <property type="match status" value="1"/>
</dbReference>
<comment type="subunit">
    <text evidence="7">Part of the multisubunit TRAPP (transport protein particle) complex.</text>
</comment>
<dbReference type="PANTHER" id="PTHR20902:SF0">
    <property type="entry name" value="TRAFFICKING PROTEIN PARTICLE COMPLEX SUBUNIT 5"/>
    <property type="match status" value="1"/>
</dbReference>